<dbReference type="PANTHER" id="PTHR35185">
    <property type="entry name" value="SERINE/THREONINE-RICH PROTEIN ADG2-RELATED"/>
    <property type="match status" value="1"/>
</dbReference>
<proteinExistence type="predicted"/>
<name>A0ABR4ETF7_9PEZI</name>
<dbReference type="Pfam" id="PF10342">
    <property type="entry name" value="Kre9_KNH"/>
    <property type="match status" value="1"/>
</dbReference>
<evidence type="ECO:0000259" key="3">
    <source>
        <dbReference type="Pfam" id="PF10342"/>
    </source>
</evidence>
<keyword evidence="1" id="KW-0732">Signal</keyword>
<sequence length="205" mass="21112">MGARTSALVTPALVSWHVYLLVKEHSRFCFSPFKVNMFSKSLITLSSLLAAASAITITEPHQGVKLDFSGSNTISWTSVETDPVSFEIVLVSPNNSTIAQSVITDSVNTSENKYTFSNFVAAVGDNYQINFIGNVGTNKGIISQSQSFSVTKSGVASTTTSATGSTATGTGAAASASSSDTSAASTFGVTFGIAGPFVAALGLLL</sequence>
<dbReference type="EMBL" id="JBAWTH010000029">
    <property type="protein sequence ID" value="KAL2285699.1"/>
    <property type="molecule type" value="Genomic_DNA"/>
</dbReference>
<organism evidence="4 5">
    <name type="scientific">Diaporthe vaccinii</name>
    <dbReference type="NCBI Taxonomy" id="105482"/>
    <lineage>
        <taxon>Eukaryota</taxon>
        <taxon>Fungi</taxon>
        <taxon>Dikarya</taxon>
        <taxon>Ascomycota</taxon>
        <taxon>Pezizomycotina</taxon>
        <taxon>Sordariomycetes</taxon>
        <taxon>Sordariomycetidae</taxon>
        <taxon>Diaporthales</taxon>
        <taxon>Diaporthaceae</taxon>
        <taxon>Diaporthe</taxon>
        <taxon>Diaporthe eres species complex</taxon>
    </lineage>
</organism>
<protein>
    <recommendedName>
        <fullName evidence="3">Yeast cell wall synthesis Kre9/Knh1-like N-terminal domain-containing protein</fullName>
    </recommendedName>
</protein>
<feature type="region of interest" description="Disordered" evidence="2">
    <location>
        <begin position="158"/>
        <end position="178"/>
    </location>
</feature>
<evidence type="ECO:0000313" key="4">
    <source>
        <dbReference type="EMBL" id="KAL2285699.1"/>
    </source>
</evidence>
<dbReference type="InterPro" id="IPR018466">
    <property type="entry name" value="Kre9/Knh1-like_N"/>
</dbReference>
<gene>
    <name evidence="4" type="ORF">FJTKL_07709</name>
</gene>
<evidence type="ECO:0000256" key="2">
    <source>
        <dbReference type="SAM" id="MobiDB-lite"/>
    </source>
</evidence>
<evidence type="ECO:0000313" key="5">
    <source>
        <dbReference type="Proteomes" id="UP001600888"/>
    </source>
</evidence>
<feature type="domain" description="Yeast cell wall synthesis Kre9/Knh1-like N-terminal" evidence="3">
    <location>
        <begin position="60"/>
        <end position="150"/>
    </location>
</feature>
<keyword evidence="5" id="KW-1185">Reference proteome</keyword>
<dbReference type="PANTHER" id="PTHR35185:SF1">
    <property type="entry name" value="UPF0619 GPI-ANCHORED MEMBRANE PROTEIN C1322.10"/>
    <property type="match status" value="1"/>
</dbReference>
<dbReference type="InterPro" id="IPR052479">
    <property type="entry name" value="GPI-anchor_Adhesion_Reg"/>
</dbReference>
<dbReference type="Proteomes" id="UP001600888">
    <property type="component" value="Unassembled WGS sequence"/>
</dbReference>
<comment type="caution">
    <text evidence="4">The sequence shown here is derived from an EMBL/GenBank/DDBJ whole genome shotgun (WGS) entry which is preliminary data.</text>
</comment>
<accession>A0ABR4ETF7</accession>
<reference evidence="4 5" key="1">
    <citation type="submission" date="2024-03" db="EMBL/GenBank/DDBJ databases">
        <title>A high-quality draft genome sequence of Diaporthe vaccinii, a causative agent of upright dieback and viscid rot disease in cranberry plants.</title>
        <authorList>
            <person name="Sarrasin M."/>
            <person name="Lang B.F."/>
            <person name="Burger G."/>
        </authorList>
    </citation>
    <scope>NUCLEOTIDE SEQUENCE [LARGE SCALE GENOMIC DNA]</scope>
    <source>
        <strain evidence="4 5">IS7</strain>
    </source>
</reference>
<evidence type="ECO:0000256" key="1">
    <source>
        <dbReference type="ARBA" id="ARBA00022729"/>
    </source>
</evidence>